<accession>A0A175WC41</accession>
<sequence>MCLCWKELQALFQRDWFSRAWVVQEAALSREVLIVCGKYSISWSQLLVALKCVPSIPIRPLSGVPLPSHMAVIEKLRQELADGQSSLEKILLRNSSCQATNAVDRIYAFCGLIKQTELKKLGLLVPDYGEPGPSWNDEKAENLFRNLCKKVAVNILNNSGTLDLLSGPVGNPKARSAWPSWIPDWEAEKRPRCLVLDQPSFNATRGERSPQDVVFDNDKAFLGLEGFVFDRVEEMSNVVDKGPPSTWTFAQYQAYKGRMEAMIEYLQRCLEWEDITNARSKAHYVGGAESMLDVYWKTLLGGHVTAENAERQGREFHRFDMISKHGAKVLRDLGLQAWPWIMLLTPYNIAVLFARAFLTRRDYAGLLRIGDFTSNPNHGIYRTGPCSNALWGCGSFVKRR</sequence>
<keyword evidence="1" id="KW-0472">Membrane</keyword>
<dbReference type="Proteomes" id="UP000078237">
    <property type="component" value="Unassembled WGS sequence"/>
</dbReference>
<evidence type="ECO:0000313" key="3">
    <source>
        <dbReference type="Proteomes" id="UP000078237"/>
    </source>
</evidence>
<dbReference type="VEuPathDB" id="FungiDB:MMYC01_202782"/>
<organism evidence="2 3">
    <name type="scientific">Madurella mycetomatis</name>
    <dbReference type="NCBI Taxonomy" id="100816"/>
    <lineage>
        <taxon>Eukaryota</taxon>
        <taxon>Fungi</taxon>
        <taxon>Dikarya</taxon>
        <taxon>Ascomycota</taxon>
        <taxon>Pezizomycotina</taxon>
        <taxon>Sordariomycetes</taxon>
        <taxon>Sordariomycetidae</taxon>
        <taxon>Sordariales</taxon>
        <taxon>Sordariales incertae sedis</taxon>
        <taxon>Madurella</taxon>
    </lineage>
</organism>
<feature type="transmembrane region" description="Helical" evidence="1">
    <location>
        <begin position="337"/>
        <end position="358"/>
    </location>
</feature>
<comment type="caution">
    <text evidence="2">The sequence shown here is derived from an EMBL/GenBank/DDBJ whole genome shotgun (WGS) entry which is preliminary data.</text>
</comment>
<dbReference type="EMBL" id="LCTW02000043">
    <property type="protein sequence ID" value="KXX81061.1"/>
    <property type="molecule type" value="Genomic_DNA"/>
</dbReference>
<keyword evidence="3" id="KW-1185">Reference proteome</keyword>
<dbReference type="InterPro" id="IPR052895">
    <property type="entry name" value="HetReg/Transcr_Mod"/>
</dbReference>
<keyword evidence="1" id="KW-1133">Transmembrane helix</keyword>
<evidence type="ECO:0000256" key="1">
    <source>
        <dbReference type="SAM" id="Phobius"/>
    </source>
</evidence>
<reference evidence="2 3" key="1">
    <citation type="journal article" date="2016" name="Genome Announc.">
        <title>Genome Sequence of Madurella mycetomatis mm55, Isolated from a Human Mycetoma Case in Sudan.</title>
        <authorList>
            <person name="Smit S."/>
            <person name="Derks M.F."/>
            <person name="Bervoets S."/>
            <person name="Fahal A."/>
            <person name="van Leeuwen W."/>
            <person name="van Belkum A."/>
            <person name="van de Sande W.W."/>
        </authorList>
    </citation>
    <scope>NUCLEOTIDE SEQUENCE [LARGE SCALE GENOMIC DNA]</scope>
    <source>
        <strain evidence="3">mm55</strain>
    </source>
</reference>
<dbReference type="AlphaFoldDB" id="A0A175WC41"/>
<gene>
    <name evidence="2" type="ORF">MMYC01_202782</name>
</gene>
<proteinExistence type="predicted"/>
<dbReference type="PANTHER" id="PTHR24148:SF64">
    <property type="entry name" value="HETEROKARYON INCOMPATIBILITY DOMAIN-CONTAINING PROTEIN"/>
    <property type="match status" value="1"/>
</dbReference>
<name>A0A175WC41_9PEZI</name>
<dbReference type="OrthoDB" id="3548654at2759"/>
<dbReference type="PANTHER" id="PTHR24148">
    <property type="entry name" value="ANKYRIN REPEAT DOMAIN-CONTAINING PROTEIN 39 HOMOLOG-RELATED"/>
    <property type="match status" value="1"/>
</dbReference>
<evidence type="ECO:0000313" key="2">
    <source>
        <dbReference type="EMBL" id="KXX81061.1"/>
    </source>
</evidence>
<keyword evidence="1" id="KW-0812">Transmembrane</keyword>
<protein>
    <submittedName>
        <fullName evidence="2">Heterokaryon incompatibility protein 6, OR allele</fullName>
    </submittedName>
</protein>